<dbReference type="KEGG" id="pcz:PCL1606_16480"/>
<dbReference type="AlphaFoldDB" id="A0A0D5XVI7"/>
<reference evidence="1 2" key="1">
    <citation type="journal article" date="2015" name="Mol. Plant Microbe Interact.">
        <title>Comparative Genomic Analysis of Pseudomonas chlororaphis PCL1606 Reveals New Insight into Antifungal Compounds Involved in Biocontrol.</title>
        <authorList>
            <person name="Calderon C.E."/>
            <person name="Ramos C."/>
            <person name="de Vicente A."/>
            <person name="Cazorla F.M."/>
        </authorList>
    </citation>
    <scope>NUCLEOTIDE SEQUENCE [LARGE SCALE GENOMIC DNA]</scope>
    <source>
        <strain evidence="1 2">PCL1606</strain>
    </source>
</reference>
<accession>A0A0D5XVI7</accession>
<sequence length="106" mass="11224">MRQGGGFPGRPGAASCHYLGQASISSPLIRLKTKSIFATVKAMSTRPDTLPPPVTPAAIPPRPSSALRIDRLNSTIATIPSVVRIGLFLYWRVGSEVLPLCLGSRG</sequence>
<name>A0A0D5XVI7_9PSED</name>
<dbReference type="Proteomes" id="UP000032748">
    <property type="component" value="Chromosome"/>
</dbReference>
<evidence type="ECO:0000313" key="2">
    <source>
        <dbReference type="Proteomes" id="UP000032748"/>
    </source>
</evidence>
<dbReference type="EMBL" id="CP011110">
    <property type="protein sequence ID" value="AKA23103.1"/>
    <property type="molecule type" value="Genomic_DNA"/>
</dbReference>
<evidence type="ECO:0000313" key="1">
    <source>
        <dbReference type="EMBL" id="AKA23103.1"/>
    </source>
</evidence>
<proteinExistence type="predicted"/>
<gene>
    <name evidence="1" type="ORF">PCL1606_16480</name>
</gene>
<protein>
    <submittedName>
        <fullName evidence="1">Uncharacterized protein</fullName>
    </submittedName>
</protein>
<organism evidence="1 2">
    <name type="scientific">Pseudomonas chlororaphis</name>
    <dbReference type="NCBI Taxonomy" id="587753"/>
    <lineage>
        <taxon>Bacteria</taxon>
        <taxon>Pseudomonadati</taxon>
        <taxon>Pseudomonadota</taxon>
        <taxon>Gammaproteobacteria</taxon>
        <taxon>Pseudomonadales</taxon>
        <taxon>Pseudomonadaceae</taxon>
        <taxon>Pseudomonas</taxon>
    </lineage>
</organism>